<feature type="transmembrane region" description="Helical" evidence="7">
    <location>
        <begin position="222"/>
        <end position="241"/>
    </location>
</feature>
<dbReference type="Proteomes" id="UP000295500">
    <property type="component" value="Unassembled WGS sequence"/>
</dbReference>
<keyword evidence="3 7" id="KW-0808">Transferase</keyword>
<dbReference type="PANTHER" id="PTHR30589">
    <property type="entry name" value="PROLIPOPROTEIN DIACYLGLYCERYL TRANSFERASE"/>
    <property type="match status" value="1"/>
</dbReference>
<keyword evidence="2 7" id="KW-1003">Cell membrane</keyword>
<keyword evidence="5 7" id="KW-1133">Transmembrane helix</keyword>
<dbReference type="EC" id="2.5.1.145" evidence="7"/>
<comment type="catalytic activity">
    <reaction evidence="7">
        <text>L-cysteinyl-[prolipoprotein] + a 1,2-diacyl-sn-glycero-3-phospho-(1'-sn-glycerol) = an S-1,2-diacyl-sn-glyceryl-L-cysteinyl-[prolipoprotein] + sn-glycerol 1-phosphate + H(+)</text>
        <dbReference type="Rhea" id="RHEA:56712"/>
        <dbReference type="Rhea" id="RHEA-COMP:14679"/>
        <dbReference type="Rhea" id="RHEA-COMP:14680"/>
        <dbReference type="ChEBI" id="CHEBI:15378"/>
        <dbReference type="ChEBI" id="CHEBI:29950"/>
        <dbReference type="ChEBI" id="CHEBI:57685"/>
        <dbReference type="ChEBI" id="CHEBI:64716"/>
        <dbReference type="ChEBI" id="CHEBI:140658"/>
        <dbReference type="EC" id="2.5.1.145"/>
    </reaction>
</comment>
<evidence type="ECO:0000256" key="6">
    <source>
        <dbReference type="ARBA" id="ARBA00023136"/>
    </source>
</evidence>
<dbReference type="GO" id="GO:0005886">
    <property type="term" value="C:plasma membrane"/>
    <property type="evidence" value="ECO:0007669"/>
    <property type="project" value="UniProtKB-SubCell"/>
</dbReference>
<comment type="pathway">
    <text evidence="7">Protein modification; lipoprotein biosynthesis (diacylglyceryl transfer).</text>
</comment>
<feature type="binding site" evidence="7">
    <location>
        <position position="133"/>
    </location>
    <ligand>
        <name>a 1,2-diacyl-sn-glycero-3-phospho-(1'-sn-glycerol)</name>
        <dbReference type="ChEBI" id="CHEBI:64716"/>
    </ligand>
</feature>
<evidence type="ECO:0000256" key="2">
    <source>
        <dbReference type="ARBA" id="ARBA00022475"/>
    </source>
</evidence>
<dbReference type="Pfam" id="PF01790">
    <property type="entry name" value="LGT"/>
    <property type="match status" value="1"/>
</dbReference>
<gene>
    <name evidence="7" type="primary">lgt</name>
    <name evidence="8" type="ORF">EV211_10367</name>
</gene>
<dbReference type="PROSITE" id="PS01311">
    <property type="entry name" value="LGT"/>
    <property type="match status" value="1"/>
</dbReference>
<comment type="function">
    <text evidence="7">Catalyzes the transfer of the diacylglyceryl group from phosphatidylglycerol to the sulfhydryl group of the N-terminal cysteine of a prolipoprotein, the first step in the formation of mature lipoproteins.</text>
</comment>
<keyword evidence="4 7" id="KW-0812">Transmembrane</keyword>
<comment type="similarity">
    <text evidence="1 7">Belongs to the Lgt family.</text>
</comment>
<protein>
    <recommendedName>
        <fullName evidence="7">Phosphatidylglycerol--prolipoprotein diacylglyceryl transferase</fullName>
        <ecNumber evidence="7">2.5.1.145</ecNumber>
    </recommendedName>
</protein>
<evidence type="ECO:0000256" key="4">
    <source>
        <dbReference type="ARBA" id="ARBA00022692"/>
    </source>
</evidence>
<sequence length="252" mass="28590">MASPGPIAFTIFGVDIMWYGILIGLGFVLAIIICYKRAPRHGIESEHVIDFAIWLIPFSILGARAYYVIFNWSYYSEYPSMILNTRAGGLAIHGGIIAGLIVALLVCRHYKIRFLEMADLVFPAVALAQSIGRWGNFFNSEAHGTPTDLPWAILVDGQYVHPTFLYESLWCFALFWFLLWVDKRRAFPGQIVCLYGMLYSVERFCVEHLRTDSLMIGPFRQAQVISAVAFIVCLVIYIILYKKELSKGANKQ</sequence>
<comment type="subcellular location">
    <subcellularLocation>
        <location evidence="7">Cell membrane</location>
        <topology evidence="7">Multi-pass membrane protein</topology>
    </subcellularLocation>
</comment>
<keyword evidence="9" id="KW-1185">Reference proteome</keyword>
<dbReference type="GO" id="GO:0042158">
    <property type="term" value="P:lipoprotein biosynthetic process"/>
    <property type="evidence" value="ECO:0007669"/>
    <property type="project" value="UniProtKB-UniRule"/>
</dbReference>
<keyword evidence="6 7" id="KW-0472">Membrane</keyword>
<dbReference type="InterPro" id="IPR001640">
    <property type="entry name" value="Lgt"/>
</dbReference>
<dbReference type="NCBIfam" id="TIGR00544">
    <property type="entry name" value="lgt"/>
    <property type="match status" value="1"/>
</dbReference>
<dbReference type="AlphaFoldDB" id="A0A4R6QCG2"/>
<dbReference type="UniPathway" id="UPA00664"/>
<comment type="caution">
    <text evidence="8">The sequence shown here is derived from an EMBL/GenBank/DDBJ whole genome shotgun (WGS) entry which is preliminary data.</text>
</comment>
<evidence type="ECO:0000256" key="5">
    <source>
        <dbReference type="ARBA" id="ARBA00022989"/>
    </source>
</evidence>
<dbReference type="HAMAP" id="MF_01147">
    <property type="entry name" value="Lgt"/>
    <property type="match status" value="1"/>
</dbReference>
<reference evidence="8 9" key="1">
    <citation type="submission" date="2019-03" db="EMBL/GenBank/DDBJ databases">
        <title>Genomic Encyclopedia of Type Strains, Phase IV (KMG-IV): sequencing the most valuable type-strain genomes for metagenomic binning, comparative biology and taxonomic classification.</title>
        <authorList>
            <person name="Goeker M."/>
        </authorList>
    </citation>
    <scope>NUCLEOTIDE SEQUENCE [LARGE SCALE GENOMIC DNA]</scope>
    <source>
        <strain evidence="8 9">DSM 28287</strain>
    </source>
</reference>
<dbReference type="RefSeq" id="WP_133527638.1">
    <property type="nucleotide sequence ID" value="NZ_SNXO01000003.1"/>
</dbReference>
<feature type="transmembrane region" description="Helical" evidence="7">
    <location>
        <begin position="16"/>
        <end position="35"/>
    </location>
</feature>
<evidence type="ECO:0000256" key="3">
    <source>
        <dbReference type="ARBA" id="ARBA00022679"/>
    </source>
</evidence>
<dbReference type="OrthoDB" id="871140at2"/>
<evidence type="ECO:0000313" key="8">
    <source>
        <dbReference type="EMBL" id="TDP59646.1"/>
    </source>
</evidence>
<evidence type="ECO:0000256" key="7">
    <source>
        <dbReference type="HAMAP-Rule" id="MF_01147"/>
    </source>
</evidence>
<organism evidence="8 9">
    <name type="scientific">Aminicella lysinilytica</name>
    <dbReference type="NCBI Taxonomy" id="433323"/>
    <lineage>
        <taxon>Bacteria</taxon>
        <taxon>Bacillati</taxon>
        <taxon>Bacillota</taxon>
        <taxon>Clostridia</taxon>
        <taxon>Peptostreptococcales</taxon>
        <taxon>Anaerovoracaceae</taxon>
        <taxon>Aminicella</taxon>
    </lineage>
</organism>
<feature type="transmembrane region" description="Helical" evidence="7">
    <location>
        <begin position="164"/>
        <end position="181"/>
    </location>
</feature>
<accession>A0A4R6QCG2</accession>
<evidence type="ECO:0000256" key="1">
    <source>
        <dbReference type="ARBA" id="ARBA00007150"/>
    </source>
</evidence>
<dbReference type="PANTHER" id="PTHR30589:SF0">
    <property type="entry name" value="PHOSPHATIDYLGLYCEROL--PROLIPOPROTEIN DIACYLGLYCERYL TRANSFERASE"/>
    <property type="match status" value="1"/>
</dbReference>
<proteinExistence type="inferred from homology"/>
<dbReference type="GO" id="GO:0008961">
    <property type="term" value="F:phosphatidylglycerol-prolipoprotein diacylglyceryl transferase activity"/>
    <property type="evidence" value="ECO:0007669"/>
    <property type="project" value="UniProtKB-UniRule"/>
</dbReference>
<evidence type="ECO:0000313" key="9">
    <source>
        <dbReference type="Proteomes" id="UP000295500"/>
    </source>
</evidence>
<keyword evidence="8" id="KW-0449">Lipoprotein</keyword>
<feature type="transmembrane region" description="Helical" evidence="7">
    <location>
        <begin position="47"/>
        <end position="67"/>
    </location>
</feature>
<name>A0A4R6QCG2_9FIRM</name>
<dbReference type="EMBL" id="SNXO01000003">
    <property type="protein sequence ID" value="TDP59646.1"/>
    <property type="molecule type" value="Genomic_DNA"/>
</dbReference>
<feature type="transmembrane region" description="Helical" evidence="7">
    <location>
        <begin position="87"/>
        <end position="107"/>
    </location>
</feature>